<proteinExistence type="predicted"/>
<reference evidence="1 2" key="2">
    <citation type="submission" date="2022-06" db="EMBL/GenBank/DDBJ databases">
        <title>Genomic Encyclopedia of Type Strains, Phase I: the one thousand microbial genomes (KMG-I) project.</title>
        <authorList>
            <person name="Kyrpides N."/>
        </authorList>
    </citation>
    <scope>NUCLEOTIDE SEQUENCE [LARGE SCALE GENOMIC DNA]</scope>
    <source>
        <strain evidence="1 2">DSM 43889</strain>
    </source>
</reference>
<evidence type="ECO:0000313" key="1">
    <source>
        <dbReference type="EMBL" id="MCP2329859.1"/>
    </source>
</evidence>
<dbReference type="EMBL" id="AUBJ02000001">
    <property type="protein sequence ID" value="MCP2329859.1"/>
    <property type="molecule type" value="Genomic_DNA"/>
</dbReference>
<comment type="caution">
    <text evidence="1">The sequence shown here is derived from an EMBL/GenBank/DDBJ whole genome shotgun (WGS) entry which is preliminary data.</text>
</comment>
<protein>
    <submittedName>
        <fullName evidence="1">Uncharacterized protein</fullName>
    </submittedName>
</protein>
<gene>
    <name evidence="1" type="ORF">G443_000129</name>
</gene>
<keyword evidence="2" id="KW-1185">Reference proteome</keyword>
<dbReference type="RefSeq" id="WP_155886115.1">
    <property type="nucleotide sequence ID" value="NZ_AUBJ02000001.1"/>
</dbReference>
<name>A0ABT1JBJ0_ACTCY</name>
<dbReference type="Proteomes" id="UP000791080">
    <property type="component" value="Unassembled WGS sequence"/>
</dbReference>
<evidence type="ECO:0000313" key="2">
    <source>
        <dbReference type="Proteomes" id="UP000791080"/>
    </source>
</evidence>
<reference evidence="1 2" key="1">
    <citation type="submission" date="2013-07" db="EMBL/GenBank/DDBJ databases">
        <authorList>
            <consortium name="DOE Joint Genome Institute"/>
            <person name="Reeve W."/>
            <person name="Huntemann M."/>
            <person name="Han J."/>
            <person name="Chen A."/>
            <person name="Kyrpides N."/>
            <person name="Mavromatis K."/>
            <person name="Markowitz V."/>
            <person name="Palaniappan K."/>
            <person name="Ivanova N."/>
            <person name="Schaumberg A."/>
            <person name="Pati A."/>
            <person name="Liolios K."/>
            <person name="Nordberg H.P."/>
            <person name="Cantor M.N."/>
            <person name="Hua S.X."/>
            <person name="Woyke T."/>
        </authorList>
    </citation>
    <scope>NUCLEOTIDE SEQUENCE [LARGE SCALE GENOMIC DNA]</scope>
    <source>
        <strain evidence="1 2">DSM 43889</strain>
    </source>
</reference>
<sequence length="146" mass="16262">MNGHVHRFVGPGSLPPVWRIDARPPAGWLWWRHLVIGTYGEHLTGTTVHTVCGHAVVVGHEERPDEIPYQPCGHCAQIMKPDLFAALVVPGYTAAHLTRERTDVDVWTECGIRAPAADTELLSLLTPGVEFCLACWFPHNREGEPW</sequence>
<organism evidence="1 2">
    <name type="scientific">Actinoalloteichus caeruleus DSM 43889</name>
    <dbReference type="NCBI Taxonomy" id="1120930"/>
    <lineage>
        <taxon>Bacteria</taxon>
        <taxon>Bacillati</taxon>
        <taxon>Actinomycetota</taxon>
        <taxon>Actinomycetes</taxon>
        <taxon>Pseudonocardiales</taxon>
        <taxon>Pseudonocardiaceae</taxon>
        <taxon>Actinoalloteichus</taxon>
        <taxon>Actinoalloteichus cyanogriseus</taxon>
    </lineage>
</organism>
<accession>A0ABT1JBJ0</accession>